<keyword evidence="4" id="KW-0732">Signal</keyword>
<dbReference type="PANTHER" id="PTHR30632:SF14">
    <property type="entry name" value="TUNGSTATE_MOLYBDATE_CHROMATE-BINDING PROTEIN MODA"/>
    <property type="match status" value="1"/>
</dbReference>
<evidence type="ECO:0000313" key="6">
    <source>
        <dbReference type="EMBL" id="SFN43075.1"/>
    </source>
</evidence>
<reference evidence="7" key="1">
    <citation type="submission" date="2016-10" db="EMBL/GenBank/DDBJ databases">
        <authorList>
            <person name="Varghese N."/>
            <person name="Submissions S."/>
        </authorList>
    </citation>
    <scope>NUCLEOTIDE SEQUENCE [LARGE SCALE GENOMIC DNA]</scope>
    <source>
        <strain evidence="7">DSM 6150</strain>
    </source>
</reference>
<comment type="subunit">
    <text evidence="5">The complex is composed of two ATP-binding proteins (ModC), two transmembrane proteins (ModB) and a solute-binding protein (ModA).</text>
</comment>
<keyword evidence="2" id="KW-0500">Molybdenum</keyword>
<dbReference type="PANTHER" id="PTHR30632">
    <property type="entry name" value="MOLYBDATE-BINDING PERIPLASMIC PROTEIN"/>
    <property type="match status" value="1"/>
</dbReference>
<dbReference type="GO" id="GO:0030973">
    <property type="term" value="F:molybdate ion binding"/>
    <property type="evidence" value="ECO:0007669"/>
    <property type="project" value="InterPro"/>
</dbReference>
<comment type="similarity">
    <text evidence="1">Belongs to the bacterial solute-binding protein ModA family.</text>
</comment>
<name>A0A1I4YYJ2_9NEIS</name>
<dbReference type="Proteomes" id="UP000242869">
    <property type="component" value="Unassembled WGS sequence"/>
</dbReference>
<dbReference type="InterPro" id="IPR050682">
    <property type="entry name" value="ModA/WtpA"/>
</dbReference>
<evidence type="ECO:0000256" key="3">
    <source>
        <dbReference type="ARBA" id="ARBA00022723"/>
    </source>
</evidence>
<dbReference type="FunFam" id="3.40.190.10:FF:000035">
    <property type="entry name" value="Molybdate ABC transporter substrate-binding protein"/>
    <property type="match status" value="1"/>
</dbReference>
<dbReference type="Gene3D" id="3.40.190.10">
    <property type="entry name" value="Periplasmic binding protein-like II"/>
    <property type="match status" value="2"/>
</dbReference>
<dbReference type="CDD" id="cd13539">
    <property type="entry name" value="PBP2_AvModA"/>
    <property type="match status" value="1"/>
</dbReference>
<evidence type="ECO:0000256" key="4">
    <source>
        <dbReference type="ARBA" id="ARBA00022729"/>
    </source>
</evidence>
<sequence length="326" mass="34374">MNRDFPLTATPLKGRSWFDTLSRNGCGRRGAAAPPFAKGGLGGILRQAYKMARSKSPSIPLLQRGRQGAPAHCFLPALCHAVAGAAALAALASGSVRADEVQVAVAANFSGPMQKIATEFEKDTGHKARLAFGASGKFYAQIRNGAPFQVLLSADDEKPAQLEKDGLAVPGSRFTYATGKLVLWSAKPGLVDPNGDILRKGTFNKLANTSPKLAPYGAAAEETLTRLGLLAAVRPKLVQGENVSQTYQFIATGNADLGFVALSQVMVDGKLAKGSVWIVPAGLHDPIRQDAVLLVKGRNNQAAEALLAYLKSGKIKALIQRSGYEI</sequence>
<dbReference type="SUPFAM" id="SSF53850">
    <property type="entry name" value="Periplasmic binding protein-like II"/>
    <property type="match status" value="1"/>
</dbReference>
<evidence type="ECO:0000313" key="7">
    <source>
        <dbReference type="Proteomes" id="UP000242869"/>
    </source>
</evidence>
<dbReference type="NCBIfam" id="TIGR01256">
    <property type="entry name" value="modA"/>
    <property type="match status" value="1"/>
</dbReference>
<dbReference type="GO" id="GO:0046872">
    <property type="term" value="F:metal ion binding"/>
    <property type="evidence" value="ECO:0007669"/>
    <property type="project" value="UniProtKB-KW"/>
</dbReference>
<dbReference type="AlphaFoldDB" id="A0A1I4YYJ2"/>
<organism evidence="6 7">
    <name type="scientific">Formivibrio citricus</name>
    <dbReference type="NCBI Taxonomy" id="83765"/>
    <lineage>
        <taxon>Bacteria</taxon>
        <taxon>Pseudomonadati</taxon>
        <taxon>Pseudomonadota</taxon>
        <taxon>Betaproteobacteria</taxon>
        <taxon>Neisseriales</taxon>
        <taxon>Chitinibacteraceae</taxon>
        <taxon>Formivibrio</taxon>
    </lineage>
</organism>
<evidence type="ECO:0000256" key="5">
    <source>
        <dbReference type="ARBA" id="ARBA00062515"/>
    </source>
</evidence>
<dbReference type="GO" id="GO:0015689">
    <property type="term" value="P:molybdate ion transport"/>
    <property type="evidence" value="ECO:0007669"/>
    <property type="project" value="InterPro"/>
</dbReference>
<protein>
    <submittedName>
        <fullName evidence="6">Molybdate transport system substrate-binding protein</fullName>
    </submittedName>
</protein>
<dbReference type="STRING" id="83765.SAMN05660284_01461"/>
<evidence type="ECO:0000256" key="1">
    <source>
        <dbReference type="ARBA" id="ARBA00009175"/>
    </source>
</evidence>
<dbReference type="EMBL" id="FOVE01000009">
    <property type="protein sequence ID" value="SFN43075.1"/>
    <property type="molecule type" value="Genomic_DNA"/>
</dbReference>
<keyword evidence="7" id="KW-1185">Reference proteome</keyword>
<dbReference type="GO" id="GO:1901359">
    <property type="term" value="F:tungstate binding"/>
    <property type="evidence" value="ECO:0007669"/>
    <property type="project" value="UniProtKB-ARBA"/>
</dbReference>
<gene>
    <name evidence="6" type="ORF">SAMN05660284_01461</name>
</gene>
<proteinExistence type="inferred from homology"/>
<keyword evidence="3" id="KW-0479">Metal-binding</keyword>
<accession>A0A1I4YYJ2</accession>
<dbReference type="InterPro" id="IPR005950">
    <property type="entry name" value="ModA"/>
</dbReference>
<dbReference type="InterPro" id="IPR044084">
    <property type="entry name" value="AvModA-like_subst-bd"/>
</dbReference>
<evidence type="ECO:0000256" key="2">
    <source>
        <dbReference type="ARBA" id="ARBA00022505"/>
    </source>
</evidence>
<dbReference type="Pfam" id="PF13531">
    <property type="entry name" value="SBP_bac_11"/>
    <property type="match status" value="1"/>
</dbReference>